<dbReference type="PROSITE" id="PS50113">
    <property type="entry name" value="PAC"/>
    <property type="match status" value="1"/>
</dbReference>
<keyword evidence="5" id="KW-1185">Reference proteome</keyword>
<dbReference type="SMART" id="SM00086">
    <property type="entry name" value="PAC"/>
    <property type="match status" value="1"/>
</dbReference>
<dbReference type="GO" id="GO:0003677">
    <property type="term" value="F:DNA binding"/>
    <property type="evidence" value="ECO:0007669"/>
    <property type="project" value="UniProtKB-KW"/>
</dbReference>
<dbReference type="SUPFAM" id="SSF46894">
    <property type="entry name" value="C-terminal effector domain of the bipartite response regulators"/>
    <property type="match status" value="1"/>
</dbReference>
<feature type="domain" description="PAS" evidence="2">
    <location>
        <begin position="7"/>
        <end position="77"/>
    </location>
</feature>
<dbReference type="InterPro" id="IPR039420">
    <property type="entry name" value="WalR-like"/>
</dbReference>
<dbReference type="NCBIfam" id="TIGR00229">
    <property type="entry name" value="sensory_box"/>
    <property type="match status" value="1"/>
</dbReference>
<dbReference type="SUPFAM" id="SSF55785">
    <property type="entry name" value="PYP-like sensor domain (PAS domain)"/>
    <property type="match status" value="1"/>
</dbReference>
<accession>A0A1X6XIK9</accession>
<dbReference type="Pfam" id="PF00196">
    <property type="entry name" value="GerE"/>
    <property type="match status" value="1"/>
</dbReference>
<gene>
    <name evidence="4" type="ORF">FM105_10315</name>
</gene>
<dbReference type="PANTHER" id="PTHR43214:SF43">
    <property type="entry name" value="TWO-COMPONENT RESPONSE REGULATOR"/>
    <property type="match status" value="1"/>
</dbReference>
<evidence type="ECO:0000259" key="2">
    <source>
        <dbReference type="PROSITE" id="PS50112"/>
    </source>
</evidence>
<dbReference type="SMART" id="SM00421">
    <property type="entry name" value="HTH_LUXR"/>
    <property type="match status" value="1"/>
</dbReference>
<feature type="domain" description="PAC" evidence="3">
    <location>
        <begin position="81"/>
        <end position="132"/>
    </location>
</feature>
<reference evidence="5" key="1">
    <citation type="submission" date="2017-02" db="EMBL/GenBank/DDBJ databases">
        <authorList>
            <person name="Dridi B."/>
        </authorList>
    </citation>
    <scope>NUCLEOTIDE SEQUENCE [LARGE SCALE GENOMIC DNA]</scope>
    <source>
        <strain evidence="5">B Co 03.10</strain>
    </source>
</reference>
<evidence type="ECO:0000259" key="3">
    <source>
        <dbReference type="PROSITE" id="PS50113"/>
    </source>
</evidence>
<dbReference type="AlphaFoldDB" id="A0A1X6XIK9"/>
<dbReference type="InterPro" id="IPR000014">
    <property type="entry name" value="PAS"/>
</dbReference>
<dbReference type="InterPro" id="IPR001610">
    <property type="entry name" value="PAC"/>
</dbReference>
<dbReference type="GO" id="GO:0006355">
    <property type="term" value="P:regulation of DNA-templated transcription"/>
    <property type="evidence" value="ECO:0007669"/>
    <property type="project" value="InterPro"/>
</dbReference>
<dbReference type="EMBL" id="FWFF01000017">
    <property type="protein sequence ID" value="SLM99124.1"/>
    <property type="molecule type" value="Genomic_DNA"/>
</dbReference>
<protein>
    <submittedName>
        <fullName evidence="4">Sensory box histidine kinase/response regulator</fullName>
    </submittedName>
</protein>
<sequence length="255" mass="27993">MTTSDRSALDFEDLLARLADVVYAVDVDGRFTYVNPAGTRVFGRAADEVVGHHFSLVIEPGALADTAEHFRRGIEGPETNPFFETRILRPNGEVRELEIHAGSLYRRGRLVGRQGVGRDITELRRLQEELAEKTSRLALLEDQQRAAMDVYRRLNLVAGQVVSDPARAGRALDAVEDSFQLETARSLGLQDDLGIIRLVSDGYSNQEIAERVHLSVHTVKDRVSRIVTALGARSRAGVASRAAGAGVLRSHSPET</sequence>
<dbReference type="Gene3D" id="3.30.450.20">
    <property type="entry name" value="PAS domain"/>
    <property type="match status" value="1"/>
</dbReference>
<keyword evidence="1" id="KW-0238">DNA-binding</keyword>
<evidence type="ECO:0000313" key="5">
    <source>
        <dbReference type="Proteomes" id="UP000196581"/>
    </source>
</evidence>
<dbReference type="PANTHER" id="PTHR43214">
    <property type="entry name" value="TWO-COMPONENT RESPONSE REGULATOR"/>
    <property type="match status" value="1"/>
</dbReference>
<dbReference type="Proteomes" id="UP000196581">
    <property type="component" value="Unassembled WGS sequence"/>
</dbReference>
<dbReference type="SMART" id="SM00091">
    <property type="entry name" value="PAS"/>
    <property type="match status" value="1"/>
</dbReference>
<evidence type="ECO:0000313" key="4">
    <source>
        <dbReference type="EMBL" id="SLM99124.1"/>
    </source>
</evidence>
<dbReference type="Pfam" id="PF00989">
    <property type="entry name" value="PAS"/>
    <property type="match status" value="1"/>
</dbReference>
<dbReference type="Gene3D" id="1.10.10.10">
    <property type="entry name" value="Winged helix-like DNA-binding domain superfamily/Winged helix DNA-binding domain"/>
    <property type="match status" value="1"/>
</dbReference>
<dbReference type="RefSeq" id="WP_087007871.1">
    <property type="nucleotide sequence ID" value="NZ_FWFF01000017.1"/>
</dbReference>
<organism evidence="4 5">
    <name type="scientific">Brevibacterium yomogidense</name>
    <dbReference type="NCBI Taxonomy" id="946573"/>
    <lineage>
        <taxon>Bacteria</taxon>
        <taxon>Bacillati</taxon>
        <taxon>Actinomycetota</taxon>
        <taxon>Actinomycetes</taxon>
        <taxon>Micrococcales</taxon>
        <taxon>Brevibacteriaceae</taxon>
        <taxon>Brevibacterium</taxon>
    </lineage>
</organism>
<dbReference type="InterPro" id="IPR013767">
    <property type="entry name" value="PAS_fold"/>
</dbReference>
<dbReference type="InterPro" id="IPR000792">
    <property type="entry name" value="Tscrpt_reg_LuxR_C"/>
</dbReference>
<dbReference type="InterPro" id="IPR000700">
    <property type="entry name" value="PAS-assoc_C"/>
</dbReference>
<dbReference type="InterPro" id="IPR016032">
    <property type="entry name" value="Sig_transdc_resp-reg_C-effctor"/>
</dbReference>
<dbReference type="InterPro" id="IPR036388">
    <property type="entry name" value="WH-like_DNA-bd_sf"/>
</dbReference>
<dbReference type="InterPro" id="IPR035965">
    <property type="entry name" value="PAS-like_dom_sf"/>
</dbReference>
<keyword evidence="4" id="KW-0418">Kinase</keyword>
<dbReference type="GO" id="GO:0016301">
    <property type="term" value="F:kinase activity"/>
    <property type="evidence" value="ECO:0007669"/>
    <property type="project" value="UniProtKB-KW"/>
</dbReference>
<name>A0A1X6XIK9_9MICO</name>
<dbReference type="CDD" id="cd00130">
    <property type="entry name" value="PAS"/>
    <property type="match status" value="1"/>
</dbReference>
<keyword evidence="4" id="KW-0808">Transferase</keyword>
<evidence type="ECO:0000256" key="1">
    <source>
        <dbReference type="ARBA" id="ARBA00023125"/>
    </source>
</evidence>
<dbReference type="PROSITE" id="PS50112">
    <property type="entry name" value="PAS"/>
    <property type="match status" value="1"/>
</dbReference>
<proteinExistence type="predicted"/>